<dbReference type="SMART" id="SM00382">
    <property type="entry name" value="AAA"/>
    <property type="match status" value="1"/>
</dbReference>
<evidence type="ECO:0000256" key="10">
    <source>
        <dbReference type="ARBA" id="ARBA00023136"/>
    </source>
</evidence>
<comment type="function">
    <text evidence="12">Necessary for flagellar biosynthesis. May be involved in translocation of the flagellum.</text>
</comment>
<keyword evidence="16" id="KW-0966">Cell projection</keyword>
<keyword evidence="10" id="KW-0472">Membrane</keyword>
<keyword evidence="6" id="KW-0547">Nucleotide-binding</keyword>
<feature type="domain" description="AAA+ ATPase" evidence="14">
    <location>
        <begin position="70"/>
        <end position="205"/>
    </location>
</feature>
<dbReference type="Gene3D" id="1.20.120.1380">
    <property type="entry name" value="Flagellar FlhF biosynthesis protein, N domain"/>
    <property type="match status" value="1"/>
</dbReference>
<keyword evidence="4" id="KW-0813">Transport</keyword>
<keyword evidence="16" id="KW-0282">Flagellum</keyword>
<organism evidence="16 17">
    <name type="scientific">Metaclostridioides mangenotii</name>
    <dbReference type="NCBI Taxonomy" id="1540"/>
    <lineage>
        <taxon>Bacteria</taxon>
        <taxon>Bacillati</taxon>
        <taxon>Bacillota</taxon>
        <taxon>Clostridia</taxon>
        <taxon>Peptostreptococcales</taxon>
        <taxon>Peptostreptococcaceae</taxon>
        <taxon>Metaclostridioides</taxon>
    </lineage>
</organism>
<evidence type="ECO:0000256" key="9">
    <source>
        <dbReference type="ARBA" id="ARBA00023134"/>
    </source>
</evidence>
<sequence>MIVSDKSGIDKRSSGVEKICFKLSNLDFNEVSIREMKLKLDQKKFNGRDLSLDVVEALKDSIKIDMSNLTGRRVVLVGPPGVGKTTTIAKIAANLLFNDHKKVGLITTDTYRIGAVEQLKIYAEIMNMPFRGVITQEEMDEALEYMKDCDTILIDTTGRSYTNSKKILELKEYIEKVGDKKVLLVLSCTTNDRCVKSTIDAYRPLNFTSLVISKLDETTTYGSIMNILNHSKKPISYLTTGQNVPEDILKPDKDKIIRLFLGAECI</sequence>
<evidence type="ECO:0000259" key="15">
    <source>
        <dbReference type="SMART" id="SM00962"/>
    </source>
</evidence>
<protein>
    <recommendedName>
        <fullName evidence="3">Flagellar biosynthesis protein FlhF</fullName>
    </recommendedName>
    <alternativeName>
        <fullName evidence="13">Flagella-associated GTP-binding protein</fullName>
    </alternativeName>
</protein>
<keyword evidence="11" id="KW-1006">Bacterial flagellum protein export</keyword>
<dbReference type="EMBL" id="JAGGJX010000004">
    <property type="protein sequence ID" value="MBP1855637.1"/>
    <property type="molecule type" value="Genomic_DNA"/>
</dbReference>
<evidence type="ECO:0000256" key="3">
    <source>
        <dbReference type="ARBA" id="ARBA00014919"/>
    </source>
</evidence>
<keyword evidence="7" id="KW-1005">Bacterial flagellum biogenesis</keyword>
<keyword evidence="8" id="KW-0653">Protein transport</keyword>
<keyword evidence="5" id="KW-1003">Cell membrane</keyword>
<evidence type="ECO:0000256" key="2">
    <source>
        <dbReference type="ARBA" id="ARBA00008531"/>
    </source>
</evidence>
<dbReference type="InterPro" id="IPR047040">
    <property type="entry name" value="FlhF__GTPase_dom"/>
</dbReference>
<feature type="domain" description="SRP54-type proteins GTP-binding" evidence="15">
    <location>
        <begin position="71"/>
        <end position="262"/>
    </location>
</feature>
<dbReference type="PANTHER" id="PTHR43134:SF3">
    <property type="entry name" value="FLAGELLAR BIOSYNTHESIS PROTEIN FLHF"/>
    <property type="match status" value="1"/>
</dbReference>
<reference evidence="16 17" key="1">
    <citation type="submission" date="2021-03" db="EMBL/GenBank/DDBJ databases">
        <title>Genomic Encyclopedia of Type Strains, Phase IV (KMG-IV): sequencing the most valuable type-strain genomes for metagenomic binning, comparative biology and taxonomic classification.</title>
        <authorList>
            <person name="Goeker M."/>
        </authorList>
    </citation>
    <scope>NUCLEOTIDE SEQUENCE [LARGE SCALE GENOMIC DNA]</scope>
    <source>
        <strain evidence="16 17">DSM 1289</strain>
    </source>
</reference>
<dbReference type="RefSeq" id="WP_209457055.1">
    <property type="nucleotide sequence ID" value="NZ_BAAACS010000004.1"/>
</dbReference>
<evidence type="ECO:0000256" key="5">
    <source>
        <dbReference type="ARBA" id="ARBA00022475"/>
    </source>
</evidence>
<comment type="caution">
    <text evidence="16">The sequence shown here is derived from an EMBL/GenBank/DDBJ whole genome shotgun (WGS) entry which is preliminary data.</text>
</comment>
<dbReference type="InterPro" id="IPR027417">
    <property type="entry name" value="P-loop_NTPase"/>
</dbReference>
<dbReference type="Proteomes" id="UP000767291">
    <property type="component" value="Unassembled WGS sequence"/>
</dbReference>
<keyword evidence="16" id="KW-0969">Cilium</keyword>
<evidence type="ECO:0000256" key="13">
    <source>
        <dbReference type="ARBA" id="ARBA00030866"/>
    </source>
</evidence>
<gene>
    <name evidence="16" type="ORF">J2Z43_002035</name>
</gene>
<dbReference type="Gene3D" id="3.40.50.300">
    <property type="entry name" value="P-loop containing nucleotide triphosphate hydrolases"/>
    <property type="match status" value="1"/>
</dbReference>
<dbReference type="SUPFAM" id="SSF52540">
    <property type="entry name" value="P-loop containing nucleoside triphosphate hydrolases"/>
    <property type="match status" value="1"/>
</dbReference>
<dbReference type="PANTHER" id="PTHR43134">
    <property type="entry name" value="SIGNAL RECOGNITION PARTICLE RECEPTOR SUBUNIT ALPHA"/>
    <property type="match status" value="1"/>
</dbReference>
<evidence type="ECO:0000256" key="4">
    <source>
        <dbReference type="ARBA" id="ARBA00022448"/>
    </source>
</evidence>
<evidence type="ECO:0000313" key="16">
    <source>
        <dbReference type="EMBL" id="MBP1855637.1"/>
    </source>
</evidence>
<evidence type="ECO:0000256" key="6">
    <source>
        <dbReference type="ARBA" id="ARBA00022741"/>
    </source>
</evidence>
<accession>A0ABS4ECF8</accession>
<dbReference type="Pfam" id="PF00448">
    <property type="entry name" value="SRP54"/>
    <property type="match status" value="1"/>
</dbReference>
<dbReference type="CDD" id="cd17873">
    <property type="entry name" value="FlhF"/>
    <property type="match status" value="1"/>
</dbReference>
<evidence type="ECO:0000256" key="11">
    <source>
        <dbReference type="ARBA" id="ARBA00023225"/>
    </source>
</evidence>
<evidence type="ECO:0000313" key="17">
    <source>
        <dbReference type="Proteomes" id="UP000767291"/>
    </source>
</evidence>
<keyword evidence="9" id="KW-0342">GTP-binding</keyword>
<evidence type="ECO:0000256" key="8">
    <source>
        <dbReference type="ARBA" id="ARBA00022927"/>
    </source>
</evidence>
<evidence type="ECO:0000259" key="14">
    <source>
        <dbReference type="SMART" id="SM00382"/>
    </source>
</evidence>
<evidence type="ECO:0000256" key="7">
    <source>
        <dbReference type="ARBA" id="ARBA00022795"/>
    </source>
</evidence>
<dbReference type="SMART" id="SM00962">
    <property type="entry name" value="SRP54"/>
    <property type="match status" value="1"/>
</dbReference>
<comment type="subcellular location">
    <subcellularLocation>
        <location evidence="1">Cell membrane</location>
        <topology evidence="1">Peripheral membrane protein</topology>
        <orientation evidence="1">Cytoplasmic side</orientation>
    </subcellularLocation>
</comment>
<dbReference type="InterPro" id="IPR000897">
    <property type="entry name" value="SRP54_GTPase_dom"/>
</dbReference>
<keyword evidence="17" id="KW-1185">Reference proteome</keyword>
<evidence type="ECO:0000256" key="12">
    <source>
        <dbReference type="ARBA" id="ARBA00025337"/>
    </source>
</evidence>
<name>A0ABS4ECF8_9FIRM</name>
<evidence type="ECO:0000256" key="1">
    <source>
        <dbReference type="ARBA" id="ARBA00004413"/>
    </source>
</evidence>
<comment type="similarity">
    <text evidence="2">Belongs to the GTP-binding SRP family.</text>
</comment>
<proteinExistence type="inferred from homology"/>
<dbReference type="InterPro" id="IPR003593">
    <property type="entry name" value="AAA+_ATPase"/>
</dbReference>